<dbReference type="Gene3D" id="3.20.20.330">
    <property type="entry name" value="Homocysteine-binding-like domain"/>
    <property type="match status" value="1"/>
</dbReference>
<dbReference type="GO" id="GO:0032259">
    <property type="term" value="P:methylation"/>
    <property type="evidence" value="ECO:0007669"/>
    <property type="project" value="UniProtKB-KW"/>
</dbReference>
<protein>
    <recommendedName>
        <fullName evidence="4">Hcy-binding domain-containing protein</fullName>
    </recommendedName>
</protein>
<dbReference type="GO" id="GO:0008168">
    <property type="term" value="F:methyltransferase activity"/>
    <property type="evidence" value="ECO:0007669"/>
    <property type="project" value="UniProtKB-UniRule"/>
</dbReference>
<comment type="cofactor">
    <cofactor evidence="3">
        <name>Zn(2+)</name>
        <dbReference type="ChEBI" id="CHEBI:29105"/>
    </cofactor>
</comment>
<evidence type="ECO:0000313" key="5">
    <source>
        <dbReference type="EMBL" id="CAE4605602.1"/>
    </source>
</evidence>
<feature type="binding site" evidence="3">
    <location>
        <position position="302"/>
    </location>
    <ligand>
        <name>Zn(2+)</name>
        <dbReference type="ChEBI" id="CHEBI:29105"/>
    </ligand>
</feature>
<keyword evidence="1 3" id="KW-0489">Methyltransferase</keyword>
<dbReference type="AlphaFoldDB" id="A0A7S4R763"/>
<dbReference type="GO" id="GO:0046872">
    <property type="term" value="F:metal ion binding"/>
    <property type="evidence" value="ECO:0007669"/>
    <property type="project" value="UniProtKB-KW"/>
</dbReference>
<feature type="domain" description="Hcy-binding" evidence="4">
    <location>
        <begin position="1"/>
        <end position="316"/>
    </location>
</feature>
<dbReference type="InterPro" id="IPR003726">
    <property type="entry name" value="HCY_dom"/>
</dbReference>
<dbReference type="InterPro" id="IPR036589">
    <property type="entry name" value="HCY_dom_sf"/>
</dbReference>
<name>A0A7S4R763_9STRA</name>
<evidence type="ECO:0000256" key="3">
    <source>
        <dbReference type="PROSITE-ProRule" id="PRU00333"/>
    </source>
</evidence>
<organism evidence="5">
    <name type="scientific">Ditylum brightwellii</name>
    <dbReference type="NCBI Taxonomy" id="49249"/>
    <lineage>
        <taxon>Eukaryota</taxon>
        <taxon>Sar</taxon>
        <taxon>Stramenopiles</taxon>
        <taxon>Ochrophyta</taxon>
        <taxon>Bacillariophyta</taxon>
        <taxon>Mediophyceae</taxon>
        <taxon>Lithodesmiophycidae</taxon>
        <taxon>Lithodesmiales</taxon>
        <taxon>Lithodesmiaceae</taxon>
        <taxon>Ditylum</taxon>
    </lineage>
</organism>
<reference evidence="5" key="1">
    <citation type="submission" date="2021-01" db="EMBL/GenBank/DDBJ databases">
        <authorList>
            <person name="Corre E."/>
            <person name="Pelletier E."/>
            <person name="Niang G."/>
            <person name="Scheremetjew M."/>
            <person name="Finn R."/>
            <person name="Kale V."/>
            <person name="Holt S."/>
            <person name="Cochrane G."/>
            <person name="Meng A."/>
            <person name="Brown T."/>
            <person name="Cohen L."/>
        </authorList>
    </citation>
    <scope>NUCLEOTIDE SEQUENCE</scope>
    <source>
        <strain evidence="5">GSO104</strain>
    </source>
</reference>
<keyword evidence="3" id="KW-0862">Zinc</keyword>
<evidence type="ECO:0000259" key="4">
    <source>
        <dbReference type="PROSITE" id="PS50970"/>
    </source>
</evidence>
<dbReference type="PROSITE" id="PS50970">
    <property type="entry name" value="HCY"/>
    <property type="match status" value="1"/>
</dbReference>
<dbReference type="Pfam" id="PF02574">
    <property type="entry name" value="S-methyl_trans"/>
    <property type="match status" value="1"/>
</dbReference>
<gene>
    <name evidence="5" type="ORF">DBRI00130_LOCUS14070</name>
</gene>
<evidence type="ECO:0000256" key="2">
    <source>
        <dbReference type="ARBA" id="ARBA00022679"/>
    </source>
</evidence>
<proteinExistence type="predicted"/>
<feature type="binding site" evidence="3">
    <location>
        <position position="217"/>
    </location>
    <ligand>
        <name>Zn(2+)</name>
        <dbReference type="ChEBI" id="CHEBI:29105"/>
    </ligand>
</feature>
<dbReference type="PANTHER" id="PTHR11103">
    <property type="entry name" value="SLR1189 PROTEIN"/>
    <property type="match status" value="1"/>
</dbReference>
<dbReference type="EMBL" id="HBNS01017616">
    <property type="protein sequence ID" value="CAE4605602.1"/>
    <property type="molecule type" value="Transcribed_RNA"/>
</dbReference>
<evidence type="ECO:0000256" key="1">
    <source>
        <dbReference type="ARBA" id="ARBA00022603"/>
    </source>
</evidence>
<dbReference type="SUPFAM" id="SSF82282">
    <property type="entry name" value="Homocysteine S-methyltransferase"/>
    <property type="match status" value="1"/>
</dbReference>
<sequence>MPCTPLIRFRRGVPDDRKIWSATAVVNEQYHQVLIDVHRSFVNAGSDAITSNSYSITPGVGFSYDSIAKHVATAGKIARESLSSGSEDCDATSRKTSPHAGGPLVFGSLGPLVESYRPDKIMEHMDGIKVYSMMTKSLSPFVDCFLAETMSSFEESSQAVEAVGNLSLDYQRPLIVSYTLHGDGSVRSGESVTRAIQRLLDFATLQKVQLLGVMFNCAEPEAITRAFEQIHSNDKVRNLLDDKGIILGAYANRLTSIYSDWTLEGSEEAQPMRKDLSPQQYFDEFISTWVRDLGVQMVGGCCGITPEHISYMHSHLFLD</sequence>
<feature type="binding site" evidence="3">
    <location>
        <position position="301"/>
    </location>
    <ligand>
        <name>Zn(2+)</name>
        <dbReference type="ChEBI" id="CHEBI:29105"/>
    </ligand>
</feature>
<accession>A0A7S4R763</accession>
<dbReference type="PANTHER" id="PTHR11103:SF18">
    <property type="entry name" value="SLR1189 PROTEIN"/>
    <property type="match status" value="1"/>
</dbReference>
<keyword evidence="3" id="KW-0479">Metal-binding</keyword>
<keyword evidence="2 3" id="KW-0808">Transferase</keyword>